<feature type="domain" description="CAAX prenyl protease 2/Lysostaphin resistance protein A-like" evidence="2">
    <location>
        <begin position="254"/>
        <end position="334"/>
    </location>
</feature>
<dbReference type="GO" id="GO:0004175">
    <property type="term" value="F:endopeptidase activity"/>
    <property type="evidence" value="ECO:0007669"/>
    <property type="project" value="UniProtKB-ARBA"/>
</dbReference>
<dbReference type="GO" id="GO:0080120">
    <property type="term" value="P:CAAX-box protein maturation"/>
    <property type="evidence" value="ECO:0007669"/>
    <property type="project" value="UniProtKB-ARBA"/>
</dbReference>
<feature type="transmembrane region" description="Helical" evidence="1">
    <location>
        <begin position="169"/>
        <end position="187"/>
    </location>
</feature>
<feature type="transmembrane region" description="Helical" evidence="1">
    <location>
        <begin position="208"/>
        <end position="225"/>
    </location>
</feature>
<feature type="transmembrane region" description="Helical" evidence="1">
    <location>
        <begin position="12"/>
        <end position="28"/>
    </location>
</feature>
<keyword evidence="1" id="KW-0472">Membrane</keyword>
<keyword evidence="4" id="KW-1185">Reference proteome</keyword>
<feature type="transmembrane region" description="Helical" evidence="1">
    <location>
        <begin position="275"/>
        <end position="293"/>
    </location>
</feature>
<feature type="transmembrane region" description="Helical" evidence="1">
    <location>
        <begin position="299"/>
        <end position="316"/>
    </location>
</feature>
<evidence type="ECO:0000313" key="3">
    <source>
        <dbReference type="EMBL" id="MBA4541855.1"/>
    </source>
</evidence>
<comment type="caution">
    <text evidence="3">The sequence shown here is derived from an EMBL/GenBank/DDBJ whole genome shotgun (WGS) entry which is preliminary data.</text>
</comment>
<dbReference type="RefSeq" id="WP_033100416.1">
    <property type="nucleotide sequence ID" value="NZ_JACEIP010000003.1"/>
</dbReference>
<feature type="transmembrane region" description="Helical" evidence="1">
    <location>
        <begin position="129"/>
        <end position="149"/>
    </location>
</feature>
<proteinExistence type="predicted"/>
<feature type="transmembrane region" description="Helical" evidence="1">
    <location>
        <begin position="247"/>
        <end position="268"/>
    </location>
</feature>
<gene>
    <name evidence="3" type="ORF">H1164_02915</name>
</gene>
<accession>A0A7W1X864</accession>
<protein>
    <submittedName>
        <fullName evidence="3">CPBP family intramembrane metalloprotease</fullName>
    </submittedName>
</protein>
<keyword evidence="1" id="KW-0812">Transmembrane</keyword>
<keyword evidence="3" id="KW-0645">Protease</keyword>
<dbReference type="InterPro" id="IPR003675">
    <property type="entry name" value="Rce1/LyrA-like_dom"/>
</dbReference>
<feature type="transmembrane region" description="Helical" evidence="1">
    <location>
        <begin position="48"/>
        <end position="68"/>
    </location>
</feature>
<keyword evidence="3" id="KW-0482">Metalloprotease</keyword>
<dbReference type="AlphaFoldDB" id="A0A7W1X864"/>
<dbReference type="Pfam" id="PF02517">
    <property type="entry name" value="Rce1-like"/>
    <property type="match status" value="1"/>
</dbReference>
<reference evidence="3 4" key="1">
    <citation type="submission" date="2020-07" db="EMBL/GenBank/DDBJ databases">
        <authorList>
            <person name="Feng H."/>
        </authorList>
    </citation>
    <scope>NUCLEOTIDE SEQUENCE [LARGE SCALE GENOMIC DNA]</scope>
    <source>
        <strain evidence="4">s-11</strain>
    </source>
</reference>
<keyword evidence="3" id="KW-0378">Hydrolase</keyword>
<evidence type="ECO:0000256" key="1">
    <source>
        <dbReference type="SAM" id="Phobius"/>
    </source>
</evidence>
<feature type="transmembrane region" description="Helical" evidence="1">
    <location>
        <begin position="88"/>
        <end position="109"/>
    </location>
</feature>
<evidence type="ECO:0000259" key="2">
    <source>
        <dbReference type="Pfam" id="PF02517"/>
    </source>
</evidence>
<dbReference type="EMBL" id="JACEIP010000003">
    <property type="protein sequence ID" value="MBA4541855.1"/>
    <property type="molecule type" value="Genomic_DNA"/>
</dbReference>
<evidence type="ECO:0000313" key="4">
    <source>
        <dbReference type="Proteomes" id="UP000530514"/>
    </source>
</evidence>
<dbReference type="Proteomes" id="UP000530514">
    <property type="component" value="Unassembled WGS sequence"/>
</dbReference>
<organism evidence="3 4">
    <name type="scientific">Thermoactinomyces daqus</name>
    <dbReference type="NCBI Taxonomy" id="1329516"/>
    <lineage>
        <taxon>Bacteria</taxon>
        <taxon>Bacillati</taxon>
        <taxon>Bacillota</taxon>
        <taxon>Bacilli</taxon>
        <taxon>Bacillales</taxon>
        <taxon>Thermoactinomycetaceae</taxon>
        <taxon>Thermoactinomyces</taxon>
    </lineage>
</organism>
<dbReference type="GO" id="GO:0006508">
    <property type="term" value="P:proteolysis"/>
    <property type="evidence" value="ECO:0007669"/>
    <property type="project" value="UniProtKB-KW"/>
</dbReference>
<sequence length="342" mass="37604">MTEVINNVLNNLYTFGPIIALFYVINLSEKKRTPLQPKSGREIALIGYLLIGFGYAASFLIGLMIHLRGDSYLELLGQVPSGDLIRKMQLIGLGLWLPSLLGLLIFIPVMRRWVSRLLPIDADNRIHSFSLSMSMLVFMQMIVTLGVGLDTLSKTSQPQSSSGVLAMLWSQDILLAFLGLIGVGWLSRRTLSQTLDRLGLKKITTRELLIGLAIGLVMMVISNLVENLAYTQGWMGDPHVEDLTNKLLGPLFTSIPGILTLGLAAALGEEIIFRGALLPRFGLVYTSILFALVHANYGISAATLVVFLLALVLSLVRYRYNTTVCMIIHATYNISLGILSLK</sequence>
<dbReference type="OrthoDB" id="2986398at2"/>
<keyword evidence="1" id="KW-1133">Transmembrane helix</keyword>
<dbReference type="GO" id="GO:0008237">
    <property type="term" value="F:metallopeptidase activity"/>
    <property type="evidence" value="ECO:0007669"/>
    <property type="project" value="UniProtKB-KW"/>
</dbReference>
<name>A0A7W1X864_9BACL</name>